<keyword evidence="3 5" id="KW-0238">DNA-binding</keyword>
<evidence type="ECO:0000256" key="5">
    <source>
        <dbReference type="PROSITE-ProRule" id="PRU00335"/>
    </source>
</evidence>
<dbReference type="Pfam" id="PF17932">
    <property type="entry name" value="TetR_C_24"/>
    <property type="match status" value="1"/>
</dbReference>
<dbReference type="InterPro" id="IPR050109">
    <property type="entry name" value="HTH-type_TetR-like_transc_reg"/>
</dbReference>
<feature type="domain" description="HTH tetR-type" evidence="6">
    <location>
        <begin position="13"/>
        <end position="73"/>
    </location>
</feature>
<evidence type="ECO:0000259" key="6">
    <source>
        <dbReference type="PROSITE" id="PS50977"/>
    </source>
</evidence>
<proteinExistence type="predicted"/>
<protein>
    <submittedName>
        <fullName evidence="7">AcrR family transcriptional regulator</fullName>
    </submittedName>
</protein>
<sequence length="215" mass="23329">MPIKKKSPATSSPERRSELLSIAAEVFAAHGYDATTVRRIADEAGMLAGSLYHHFDSKESMVDEILSTFLAGLRAGYDQVLGAGPATTAGPGAAPGPGPWETIEALVAESFRQIDRNRAAVAIYRKEAEHLSTRPGFAYLTDARAAFEDPWLRALERGVADGSFRADLDVRTTGRFLRDMVWGAASWYRPGDEPGAEELARRCLSLMNDGIASRT</sequence>
<dbReference type="InterPro" id="IPR041490">
    <property type="entry name" value="KstR2_TetR_C"/>
</dbReference>
<name>A0ABS4VDD6_9ACTN</name>
<organism evidence="7 8">
    <name type="scientific">Streptomyces clavifer</name>
    <dbReference type="NCBI Taxonomy" id="68188"/>
    <lineage>
        <taxon>Bacteria</taxon>
        <taxon>Bacillati</taxon>
        <taxon>Actinomycetota</taxon>
        <taxon>Actinomycetes</taxon>
        <taxon>Kitasatosporales</taxon>
        <taxon>Streptomycetaceae</taxon>
        <taxon>Streptomyces</taxon>
    </lineage>
</organism>
<dbReference type="SUPFAM" id="SSF46689">
    <property type="entry name" value="Homeodomain-like"/>
    <property type="match status" value="1"/>
</dbReference>
<dbReference type="EMBL" id="JAGINS010000001">
    <property type="protein sequence ID" value="MBP2361934.1"/>
    <property type="molecule type" value="Genomic_DNA"/>
</dbReference>
<evidence type="ECO:0000256" key="4">
    <source>
        <dbReference type="ARBA" id="ARBA00023163"/>
    </source>
</evidence>
<dbReference type="Gene3D" id="1.10.357.10">
    <property type="entry name" value="Tetracycline Repressor, domain 2"/>
    <property type="match status" value="1"/>
</dbReference>
<dbReference type="PRINTS" id="PR00455">
    <property type="entry name" value="HTHTETR"/>
</dbReference>
<evidence type="ECO:0000256" key="1">
    <source>
        <dbReference type="ARBA" id="ARBA00022491"/>
    </source>
</evidence>
<dbReference type="PANTHER" id="PTHR30055:SF175">
    <property type="entry name" value="HTH-TYPE TRANSCRIPTIONAL REPRESSOR KSTR2"/>
    <property type="match status" value="1"/>
</dbReference>
<accession>A0ABS4VDD6</accession>
<dbReference type="SUPFAM" id="SSF48498">
    <property type="entry name" value="Tetracyclin repressor-like, C-terminal domain"/>
    <property type="match status" value="1"/>
</dbReference>
<keyword evidence="2" id="KW-0805">Transcription regulation</keyword>
<dbReference type="PANTHER" id="PTHR30055">
    <property type="entry name" value="HTH-TYPE TRANSCRIPTIONAL REGULATOR RUTR"/>
    <property type="match status" value="1"/>
</dbReference>
<feature type="DNA-binding region" description="H-T-H motif" evidence="5">
    <location>
        <begin position="36"/>
        <end position="55"/>
    </location>
</feature>
<reference evidence="7 8" key="1">
    <citation type="submission" date="2021-03" db="EMBL/GenBank/DDBJ databases">
        <title>Sequencing the genomes of 1000 actinobacteria strains.</title>
        <authorList>
            <person name="Klenk H.-P."/>
        </authorList>
    </citation>
    <scope>NUCLEOTIDE SEQUENCE [LARGE SCALE GENOMIC DNA]</scope>
    <source>
        <strain evidence="7 8">DSM 40843</strain>
    </source>
</reference>
<comment type="caution">
    <text evidence="7">The sequence shown here is derived from an EMBL/GenBank/DDBJ whole genome shotgun (WGS) entry which is preliminary data.</text>
</comment>
<dbReference type="Gene3D" id="1.10.10.60">
    <property type="entry name" value="Homeodomain-like"/>
    <property type="match status" value="1"/>
</dbReference>
<keyword evidence="4" id="KW-0804">Transcription</keyword>
<evidence type="ECO:0000256" key="2">
    <source>
        <dbReference type="ARBA" id="ARBA00023015"/>
    </source>
</evidence>
<dbReference type="PROSITE" id="PS50977">
    <property type="entry name" value="HTH_TETR_2"/>
    <property type="match status" value="1"/>
</dbReference>
<gene>
    <name evidence="7" type="ORF">JOF59_004334</name>
</gene>
<evidence type="ECO:0000313" key="8">
    <source>
        <dbReference type="Proteomes" id="UP001519311"/>
    </source>
</evidence>
<keyword evidence="1" id="KW-0678">Repressor</keyword>
<dbReference type="Pfam" id="PF00440">
    <property type="entry name" value="TetR_N"/>
    <property type="match status" value="1"/>
</dbReference>
<dbReference type="RefSeq" id="WP_209470706.1">
    <property type="nucleotide sequence ID" value="NZ_BMWJ01000009.1"/>
</dbReference>
<keyword evidence="8" id="KW-1185">Reference proteome</keyword>
<dbReference type="InterPro" id="IPR036271">
    <property type="entry name" value="Tet_transcr_reg_TetR-rel_C_sf"/>
</dbReference>
<dbReference type="InterPro" id="IPR009057">
    <property type="entry name" value="Homeodomain-like_sf"/>
</dbReference>
<evidence type="ECO:0000313" key="7">
    <source>
        <dbReference type="EMBL" id="MBP2361934.1"/>
    </source>
</evidence>
<dbReference type="InterPro" id="IPR001647">
    <property type="entry name" value="HTH_TetR"/>
</dbReference>
<dbReference type="Proteomes" id="UP001519311">
    <property type="component" value="Unassembled WGS sequence"/>
</dbReference>
<evidence type="ECO:0000256" key="3">
    <source>
        <dbReference type="ARBA" id="ARBA00023125"/>
    </source>
</evidence>